<dbReference type="CDD" id="cd06225">
    <property type="entry name" value="HAMP"/>
    <property type="match status" value="1"/>
</dbReference>
<dbReference type="GO" id="GO:0007165">
    <property type="term" value="P:signal transduction"/>
    <property type="evidence" value="ECO:0007669"/>
    <property type="project" value="UniProtKB-KW"/>
</dbReference>
<dbReference type="PROSITE" id="PS50111">
    <property type="entry name" value="CHEMOTAXIS_TRANSDUC_2"/>
    <property type="match status" value="1"/>
</dbReference>
<feature type="domain" description="HAMP" evidence="9">
    <location>
        <begin position="62"/>
        <end position="113"/>
    </location>
</feature>
<evidence type="ECO:0000256" key="7">
    <source>
        <dbReference type="SAM" id="Phobius"/>
    </source>
</evidence>
<reference evidence="10 11" key="1">
    <citation type="submission" date="2017-07" db="EMBL/GenBank/DDBJ databases">
        <title>Paenibacillus herberti R33 genome sequencing and assembly.</title>
        <authorList>
            <person name="Su W."/>
        </authorList>
    </citation>
    <scope>NUCLEOTIDE SEQUENCE [LARGE SCALE GENOMIC DNA]</scope>
    <source>
        <strain evidence="10 11">R33</strain>
    </source>
</reference>
<comment type="subcellular location">
    <subcellularLocation>
        <location evidence="1">Cell membrane</location>
    </subcellularLocation>
</comment>
<keyword evidence="7" id="KW-0812">Transmembrane</keyword>
<evidence type="ECO:0000259" key="9">
    <source>
        <dbReference type="PROSITE" id="PS50885"/>
    </source>
</evidence>
<proteinExistence type="inferred from homology"/>
<feature type="transmembrane region" description="Helical" evidence="7">
    <location>
        <begin position="15"/>
        <end position="34"/>
    </location>
</feature>
<sequence length="418" mass="45061">MEWYHALSIKQKVRVGIYASLAVSVLFFLILSLIAGSPLWPVAVALVVGAAASYPLASVVEKSLTGSIEDMTLVAYRIAKGDFTQRVDTSSSSLGQLAHSFNSMIDKLREILADTSRISRLVNDTSTSIYDKNSEVKSVMEQVALSAGELATGANEISEEVGDMSESIREIENKVSSYADSSRQMNERSEAALQLVQRGQQSVETQAEGTRRTAEAASHVSSAIARLSEAASGISAITRTISDLAEQTNLLSLNASIEAARAGEHGKGFAVVAQEVRKLAEESTASTKEVFNLVKGIESGLKDATANMKINEKAVEMQSEMLQETEAVFSEIVSSMHFISEQIQLFARESESMQDNARTISLAIGNISAITQQSAAGTQQVSSSMNGQIDSIQSVVEETARMQQMASQLQRTIQIFKI</sequence>
<dbReference type="PANTHER" id="PTHR32089">
    <property type="entry name" value="METHYL-ACCEPTING CHEMOTAXIS PROTEIN MCPB"/>
    <property type="match status" value="1"/>
</dbReference>
<evidence type="ECO:0000256" key="2">
    <source>
        <dbReference type="ARBA" id="ARBA00022475"/>
    </source>
</evidence>
<dbReference type="Pfam" id="PF00672">
    <property type="entry name" value="HAMP"/>
    <property type="match status" value="1"/>
</dbReference>
<dbReference type="InterPro" id="IPR004089">
    <property type="entry name" value="MCPsignal_dom"/>
</dbReference>
<name>A0A229NTW0_9BACL</name>
<dbReference type="EMBL" id="NMUQ01000004">
    <property type="protein sequence ID" value="OXM13105.1"/>
    <property type="molecule type" value="Genomic_DNA"/>
</dbReference>
<feature type="domain" description="Methyl-accepting transducer" evidence="8">
    <location>
        <begin position="132"/>
        <end position="389"/>
    </location>
</feature>
<dbReference type="SMART" id="SM00283">
    <property type="entry name" value="MA"/>
    <property type="match status" value="1"/>
</dbReference>
<dbReference type="AlphaFoldDB" id="A0A229NTW0"/>
<protein>
    <submittedName>
        <fullName evidence="10">Methyl-accepting chemotaxis protein</fullName>
    </submittedName>
</protein>
<evidence type="ECO:0000313" key="10">
    <source>
        <dbReference type="EMBL" id="OXM13105.1"/>
    </source>
</evidence>
<dbReference type="InterPro" id="IPR003660">
    <property type="entry name" value="HAMP_dom"/>
</dbReference>
<evidence type="ECO:0000256" key="5">
    <source>
        <dbReference type="ARBA" id="ARBA00029447"/>
    </source>
</evidence>
<dbReference type="OrthoDB" id="2489132at2"/>
<dbReference type="GO" id="GO:0005886">
    <property type="term" value="C:plasma membrane"/>
    <property type="evidence" value="ECO:0007669"/>
    <property type="project" value="UniProtKB-SubCell"/>
</dbReference>
<dbReference type="RefSeq" id="WP_089526797.1">
    <property type="nucleotide sequence ID" value="NZ_NMUQ01000004.1"/>
</dbReference>
<dbReference type="Gene3D" id="6.10.340.10">
    <property type="match status" value="1"/>
</dbReference>
<dbReference type="PANTHER" id="PTHR32089:SF112">
    <property type="entry name" value="LYSOZYME-LIKE PROTEIN-RELATED"/>
    <property type="match status" value="1"/>
</dbReference>
<dbReference type="Gene3D" id="1.10.287.950">
    <property type="entry name" value="Methyl-accepting chemotaxis protein"/>
    <property type="match status" value="1"/>
</dbReference>
<evidence type="ECO:0000256" key="1">
    <source>
        <dbReference type="ARBA" id="ARBA00004236"/>
    </source>
</evidence>
<keyword evidence="3 7" id="KW-0472">Membrane</keyword>
<keyword evidence="7" id="KW-1133">Transmembrane helix</keyword>
<comment type="similarity">
    <text evidence="5">Belongs to the methyl-accepting chemotaxis (MCP) protein family.</text>
</comment>
<keyword evidence="2" id="KW-1003">Cell membrane</keyword>
<dbReference type="SUPFAM" id="SSF58104">
    <property type="entry name" value="Methyl-accepting chemotaxis protein (MCP) signaling domain"/>
    <property type="match status" value="1"/>
</dbReference>
<keyword evidence="11" id="KW-1185">Reference proteome</keyword>
<evidence type="ECO:0000256" key="4">
    <source>
        <dbReference type="ARBA" id="ARBA00023224"/>
    </source>
</evidence>
<dbReference type="PROSITE" id="PS50885">
    <property type="entry name" value="HAMP"/>
    <property type="match status" value="1"/>
</dbReference>
<comment type="caution">
    <text evidence="10">The sequence shown here is derived from an EMBL/GenBank/DDBJ whole genome shotgun (WGS) entry which is preliminary data.</text>
</comment>
<evidence type="ECO:0000256" key="6">
    <source>
        <dbReference type="PROSITE-ProRule" id="PRU00284"/>
    </source>
</evidence>
<gene>
    <name evidence="10" type="ORF">CGZ75_23315</name>
</gene>
<evidence type="ECO:0000256" key="3">
    <source>
        <dbReference type="ARBA" id="ARBA00023136"/>
    </source>
</evidence>
<evidence type="ECO:0000313" key="11">
    <source>
        <dbReference type="Proteomes" id="UP000215145"/>
    </source>
</evidence>
<evidence type="ECO:0000259" key="8">
    <source>
        <dbReference type="PROSITE" id="PS50111"/>
    </source>
</evidence>
<dbReference type="Proteomes" id="UP000215145">
    <property type="component" value="Unassembled WGS sequence"/>
</dbReference>
<dbReference type="SMART" id="SM00304">
    <property type="entry name" value="HAMP"/>
    <property type="match status" value="1"/>
</dbReference>
<accession>A0A229NTW0</accession>
<organism evidence="10 11">
    <name type="scientific">Paenibacillus herberti</name>
    <dbReference type="NCBI Taxonomy" id="1619309"/>
    <lineage>
        <taxon>Bacteria</taxon>
        <taxon>Bacillati</taxon>
        <taxon>Bacillota</taxon>
        <taxon>Bacilli</taxon>
        <taxon>Bacillales</taxon>
        <taxon>Paenibacillaceae</taxon>
        <taxon>Paenibacillus</taxon>
    </lineage>
</organism>
<keyword evidence="4 6" id="KW-0807">Transducer</keyword>
<dbReference type="Pfam" id="PF00015">
    <property type="entry name" value="MCPsignal"/>
    <property type="match status" value="1"/>
</dbReference>